<sequence length="62" mass="6795">MHPSNKYRSVDGYPGRCFMNYTSHKSSELSSADGDRERGNSAENNGFAISYPTLSGDFLSKG</sequence>
<reference evidence="2" key="1">
    <citation type="journal article" date="2019" name="Science">
        <title>Mutation of a bHLH transcription factor allowed almond domestication.</title>
        <authorList>
            <person name="Sanchez-Perez R."/>
            <person name="Pavan S."/>
            <person name="Mazzeo R."/>
            <person name="Moldovan C."/>
            <person name="Aiese Cigliano R."/>
            <person name="Del Cueto J."/>
            <person name="Ricciardi F."/>
            <person name="Lotti C."/>
            <person name="Ricciardi L."/>
            <person name="Dicenta F."/>
            <person name="Lopez-Marques R.L."/>
            <person name="Lindberg Moller B."/>
        </authorList>
    </citation>
    <scope>NUCLEOTIDE SEQUENCE</scope>
</reference>
<name>A0A4Y1R2A3_PRUDU</name>
<gene>
    <name evidence="2" type="ORF">Prudu_007590</name>
</gene>
<dbReference type="AlphaFoldDB" id="A0A4Y1R2A3"/>
<organism evidence="2">
    <name type="scientific">Prunus dulcis</name>
    <name type="common">Almond</name>
    <name type="synonym">Amygdalus dulcis</name>
    <dbReference type="NCBI Taxonomy" id="3755"/>
    <lineage>
        <taxon>Eukaryota</taxon>
        <taxon>Viridiplantae</taxon>
        <taxon>Streptophyta</taxon>
        <taxon>Embryophyta</taxon>
        <taxon>Tracheophyta</taxon>
        <taxon>Spermatophyta</taxon>
        <taxon>Magnoliopsida</taxon>
        <taxon>eudicotyledons</taxon>
        <taxon>Gunneridae</taxon>
        <taxon>Pentapetalae</taxon>
        <taxon>rosids</taxon>
        <taxon>fabids</taxon>
        <taxon>Rosales</taxon>
        <taxon>Rosaceae</taxon>
        <taxon>Amygdaloideae</taxon>
        <taxon>Amygdaleae</taxon>
        <taxon>Prunus</taxon>
    </lineage>
</organism>
<evidence type="ECO:0000313" key="2">
    <source>
        <dbReference type="EMBL" id="BBG98241.1"/>
    </source>
</evidence>
<accession>A0A4Y1R2A3</accession>
<dbReference type="EMBL" id="AP019298">
    <property type="protein sequence ID" value="BBG98241.1"/>
    <property type="molecule type" value="Genomic_DNA"/>
</dbReference>
<evidence type="ECO:0000256" key="1">
    <source>
        <dbReference type="SAM" id="MobiDB-lite"/>
    </source>
</evidence>
<protein>
    <submittedName>
        <fullName evidence="2">Uncharacterized protein</fullName>
    </submittedName>
</protein>
<proteinExistence type="predicted"/>
<feature type="region of interest" description="Disordered" evidence="1">
    <location>
        <begin position="26"/>
        <end position="62"/>
    </location>
</feature>